<sequence>MHQCNEIFGYLQLTIEFNDFYPTVKTFLEVLMRKRWHEDNYRLIFIDVLRTILQNFSCNIHVLDTKLYSILNSIVTNGAWVLSSNRKVLLDTVQAAQVRQNSAIAAAAYRHATDIGLLRLLPELFHTEVVWANVNAPTFARRVAGRPLSLASWVNQNGEFFEILGSCVLLPIIEMLGIWHIVTSMSQDNRPISVLLELLQIVEQSFSLDNTTYSYPLSVDGRVAIAYIMGCCLAEVGLHELAIVQLRKVSRLRHRIEMDYFFVPLAMFELALCYDALGDRRGAHNQLMLARYRYVNIMTDYEFLYHVYAAAVNLVQAPERDRQELVRQPPPSNPPSPNNSRPGSPQYQLYRYENIMRNYEILYHVYAAAVDLVQLPERDRLESARRPPPTDPPLPNNSRPGSPQYQLFPQ</sequence>
<dbReference type="PANTHER" id="PTHR31859:SF1">
    <property type="entry name" value="TETRATRICOPEPTIDE REPEAT PROTEIN 39C"/>
    <property type="match status" value="1"/>
</dbReference>
<evidence type="ECO:0000256" key="1">
    <source>
        <dbReference type="SAM" id="MobiDB-lite"/>
    </source>
</evidence>
<feature type="region of interest" description="Disordered" evidence="1">
    <location>
        <begin position="380"/>
        <end position="410"/>
    </location>
</feature>
<feature type="compositionally biased region" description="Polar residues" evidence="1">
    <location>
        <begin position="401"/>
        <end position="410"/>
    </location>
</feature>
<feature type="compositionally biased region" description="Pro residues" evidence="1">
    <location>
        <begin position="386"/>
        <end position="395"/>
    </location>
</feature>
<keyword evidence="3" id="KW-1185">Reference proteome</keyword>
<proteinExistence type="predicted"/>
<feature type="non-terminal residue" evidence="2">
    <location>
        <position position="410"/>
    </location>
</feature>
<organism evidence="2 3">
    <name type="scientific">Iphiclides podalirius</name>
    <name type="common">scarce swallowtail</name>
    <dbReference type="NCBI Taxonomy" id="110791"/>
    <lineage>
        <taxon>Eukaryota</taxon>
        <taxon>Metazoa</taxon>
        <taxon>Ecdysozoa</taxon>
        <taxon>Arthropoda</taxon>
        <taxon>Hexapoda</taxon>
        <taxon>Insecta</taxon>
        <taxon>Pterygota</taxon>
        <taxon>Neoptera</taxon>
        <taxon>Endopterygota</taxon>
        <taxon>Lepidoptera</taxon>
        <taxon>Glossata</taxon>
        <taxon>Ditrysia</taxon>
        <taxon>Papilionoidea</taxon>
        <taxon>Papilionidae</taxon>
        <taxon>Papilioninae</taxon>
        <taxon>Iphiclides</taxon>
    </lineage>
</organism>
<evidence type="ECO:0000313" key="2">
    <source>
        <dbReference type="EMBL" id="CAH2034349.1"/>
    </source>
</evidence>
<feature type="region of interest" description="Disordered" evidence="1">
    <location>
        <begin position="321"/>
        <end position="346"/>
    </location>
</feature>
<protein>
    <submittedName>
        <fullName evidence="2">Uncharacterized protein</fullName>
    </submittedName>
</protein>
<name>A0ABN8HJH0_9NEOP</name>
<dbReference type="PANTHER" id="PTHR31859">
    <property type="entry name" value="TETRATRICOPEPTIDE REPEAT PROTEIN 39 FAMILY MEMBER"/>
    <property type="match status" value="1"/>
</dbReference>
<dbReference type="InterPro" id="IPR019412">
    <property type="entry name" value="IML2/TPR_39"/>
</dbReference>
<evidence type="ECO:0000313" key="3">
    <source>
        <dbReference type="Proteomes" id="UP000837857"/>
    </source>
</evidence>
<dbReference type="EMBL" id="OW152813">
    <property type="protein sequence ID" value="CAH2034349.1"/>
    <property type="molecule type" value="Genomic_DNA"/>
</dbReference>
<reference evidence="2" key="1">
    <citation type="submission" date="2022-03" db="EMBL/GenBank/DDBJ databases">
        <authorList>
            <person name="Martin H S."/>
        </authorList>
    </citation>
    <scope>NUCLEOTIDE SEQUENCE</scope>
</reference>
<gene>
    <name evidence="2" type="ORF">IPOD504_LOCUS92</name>
</gene>
<dbReference type="Proteomes" id="UP000837857">
    <property type="component" value="Chromosome 1"/>
</dbReference>
<feature type="compositionally biased region" description="Pro residues" evidence="1">
    <location>
        <begin position="328"/>
        <end position="337"/>
    </location>
</feature>
<accession>A0ABN8HJH0</accession>